<protein>
    <submittedName>
        <fullName evidence="1">Uncharacterized protein</fullName>
    </submittedName>
</protein>
<organism evidence="1">
    <name type="scientific">Cuerna arida</name>
    <dbReference type="NCBI Taxonomy" id="1464854"/>
    <lineage>
        <taxon>Eukaryota</taxon>
        <taxon>Metazoa</taxon>
        <taxon>Ecdysozoa</taxon>
        <taxon>Arthropoda</taxon>
        <taxon>Hexapoda</taxon>
        <taxon>Insecta</taxon>
        <taxon>Pterygota</taxon>
        <taxon>Neoptera</taxon>
        <taxon>Paraneoptera</taxon>
        <taxon>Hemiptera</taxon>
        <taxon>Auchenorrhyncha</taxon>
        <taxon>Membracoidea</taxon>
        <taxon>Cicadellidae</taxon>
        <taxon>Cicadellinae</taxon>
        <taxon>Proconiini</taxon>
        <taxon>Cuerna</taxon>
    </lineage>
</organism>
<proteinExistence type="predicted"/>
<feature type="non-terminal residue" evidence="1">
    <location>
        <position position="1"/>
    </location>
</feature>
<feature type="non-terminal residue" evidence="1">
    <location>
        <position position="350"/>
    </location>
</feature>
<sequence length="350" mass="39232">AKVLQCKKKYKASLELRGCPHLFAFLRLYYKQTSTKCCFTEDNQPHLCKQVDGIYCSPKCMANANYPIPNTICAGTCIQNNLLFSKMTRLLYHKYNAESVKKAASDPDSVPVYILPNSYRVAFRNAKVMVCEVFSAIRSWLHRAYEAVLGAVGRVFSFISANKKIILALTGLLVAGFAGKHFHTKMRKEGLSLRETINSDYNSLKDYKNDLSDTLKSKFSSFRSANSPAIDNIQLDSIPATHQIIASGDPKMHISSARSSIVARSLSAIPISSTATHQMKHADAVAERIIKNTLHLVGMDYDDAGKPDETTARVIRALALGDRYVLTVRHAYEIWQYLDIKMLRCVVHDR</sequence>
<dbReference type="AlphaFoldDB" id="A0A1B6FEA4"/>
<dbReference type="EMBL" id="GECZ01021335">
    <property type="protein sequence ID" value="JAS48434.1"/>
    <property type="molecule type" value="Transcribed_RNA"/>
</dbReference>
<accession>A0A1B6FEA4</accession>
<evidence type="ECO:0000313" key="1">
    <source>
        <dbReference type="EMBL" id="JAS48434.1"/>
    </source>
</evidence>
<name>A0A1B6FEA4_9HEMI</name>
<reference evidence="1" key="1">
    <citation type="submission" date="2015-11" db="EMBL/GenBank/DDBJ databases">
        <title>De novo transcriptome assembly of four potential Pierce s Disease insect vectors from Arizona vineyards.</title>
        <authorList>
            <person name="Tassone E.E."/>
        </authorList>
    </citation>
    <scope>NUCLEOTIDE SEQUENCE</scope>
</reference>
<gene>
    <name evidence="1" type="ORF">g.43728</name>
</gene>